<reference evidence="1 2" key="1">
    <citation type="submission" date="2021-06" db="EMBL/GenBank/DDBJ databases">
        <authorList>
            <person name="Palmer J.M."/>
        </authorList>
    </citation>
    <scope>NUCLEOTIDE SEQUENCE [LARGE SCALE GENOMIC DNA]</scope>
    <source>
        <strain evidence="2">if_2019</strain>
        <tissue evidence="1">Muscle</tissue>
    </source>
</reference>
<accession>A0ABV0TRS3</accession>
<organism evidence="1 2">
    <name type="scientific">Ilyodon furcidens</name>
    <name type="common">goldbreast splitfin</name>
    <dbReference type="NCBI Taxonomy" id="33524"/>
    <lineage>
        <taxon>Eukaryota</taxon>
        <taxon>Metazoa</taxon>
        <taxon>Chordata</taxon>
        <taxon>Craniata</taxon>
        <taxon>Vertebrata</taxon>
        <taxon>Euteleostomi</taxon>
        <taxon>Actinopterygii</taxon>
        <taxon>Neopterygii</taxon>
        <taxon>Teleostei</taxon>
        <taxon>Neoteleostei</taxon>
        <taxon>Acanthomorphata</taxon>
        <taxon>Ovalentaria</taxon>
        <taxon>Atherinomorphae</taxon>
        <taxon>Cyprinodontiformes</taxon>
        <taxon>Goodeidae</taxon>
        <taxon>Ilyodon</taxon>
    </lineage>
</organism>
<name>A0ABV0TRS3_9TELE</name>
<dbReference type="Proteomes" id="UP001482620">
    <property type="component" value="Unassembled WGS sequence"/>
</dbReference>
<keyword evidence="2" id="KW-1185">Reference proteome</keyword>
<evidence type="ECO:0000313" key="1">
    <source>
        <dbReference type="EMBL" id="MEQ2235214.1"/>
    </source>
</evidence>
<comment type="caution">
    <text evidence="1">The sequence shown here is derived from an EMBL/GenBank/DDBJ whole genome shotgun (WGS) entry which is preliminary data.</text>
</comment>
<sequence>MCDPQRSKVEIYGCNRTLAAGSEHCLTPPLQHFFRVSGLDTKRRMKRSQPPGLEVSSALRFGSRNELHNHTLIYNVQCFSLIFLLLKSTICFPNQCESPFFVLPCCTA</sequence>
<gene>
    <name evidence="1" type="ORF">ILYODFUR_000140</name>
</gene>
<protein>
    <submittedName>
        <fullName evidence="1">Uncharacterized protein</fullName>
    </submittedName>
</protein>
<dbReference type="EMBL" id="JAHRIQ010046347">
    <property type="protein sequence ID" value="MEQ2235214.1"/>
    <property type="molecule type" value="Genomic_DNA"/>
</dbReference>
<evidence type="ECO:0000313" key="2">
    <source>
        <dbReference type="Proteomes" id="UP001482620"/>
    </source>
</evidence>
<proteinExistence type="predicted"/>